<dbReference type="EMBL" id="SMGQ01000013">
    <property type="protein sequence ID" value="TCK92633.1"/>
    <property type="molecule type" value="Genomic_DNA"/>
</dbReference>
<sequence length="31" mass="3711">MLLFQKMIEKLVIFDNKMIVINLLDRAEVEC</sequence>
<evidence type="ECO:0000313" key="2">
    <source>
        <dbReference type="Proteomes" id="UP000294545"/>
    </source>
</evidence>
<organism evidence="1 2">
    <name type="scientific">Natranaerovirga hydrolytica</name>
    <dbReference type="NCBI Taxonomy" id="680378"/>
    <lineage>
        <taxon>Bacteria</taxon>
        <taxon>Bacillati</taxon>
        <taxon>Bacillota</taxon>
        <taxon>Clostridia</taxon>
        <taxon>Lachnospirales</taxon>
        <taxon>Natranaerovirgaceae</taxon>
        <taxon>Natranaerovirga</taxon>
    </lineage>
</organism>
<evidence type="ECO:0000313" key="1">
    <source>
        <dbReference type="EMBL" id="TCK92633.1"/>
    </source>
</evidence>
<comment type="caution">
    <text evidence="1">The sequence shown here is derived from an EMBL/GenBank/DDBJ whole genome shotgun (WGS) entry which is preliminary data.</text>
</comment>
<proteinExistence type="predicted"/>
<dbReference type="Proteomes" id="UP000294545">
    <property type="component" value="Unassembled WGS sequence"/>
</dbReference>
<gene>
    <name evidence="1" type="ORF">EDC19_1784</name>
</gene>
<reference evidence="1 2" key="1">
    <citation type="submission" date="2019-03" db="EMBL/GenBank/DDBJ databases">
        <title>Genomic Encyclopedia of Type Strains, Phase IV (KMG-IV): sequencing the most valuable type-strain genomes for metagenomic binning, comparative biology and taxonomic classification.</title>
        <authorList>
            <person name="Goeker M."/>
        </authorList>
    </citation>
    <scope>NUCLEOTIDE SEQUENCE [LARGE SCALE GENOMIC DNA]</scope>
    <source>
        <strain evidence="1 2">DSM 24176</strain>
    </source>
</reference>
<dbReference type="AlphaFoldDB" id="A0A4R1MRU5"/>
<name>A0A4R1MRU5_9FIRM</name>
<protein>
    <submittedName>
        <fullName evidence="1">Uncharacterized protein</fullName>
    </submittedName>
</protein>
<keyword evidence="2" id="KW-1185">Reference proteome</keyword>
<accession>A0A4R1MRU5</accession>